<name>A0ABW4W133_9BACI</name>
<sequence>MGNVSIGEHVRANYKSGVYIGEIVEDRGESYLVKVLGVEKHPMQGDLHHPKQVDGVFFHERKALAKFEKMNVLKGAVFPYEEGIPNYKESLLKAIDRLKEQLSMKDTEFNKKALNTLENLEQREYGKSYYQ</sequence>
<dbReference type="Pfam" id="PF08810">
    <property type="entry name" value="KapB"/>
    <property type="match status" value="1"/>
</dbReference>
<organism evidence="1 2">
    <name type="scientific">Ornithinibacillus salinisoli</name>
    <dbReference type="NCBI Taxonomy" id="1848459"/>
    <lineage>
        <taxon>Bacteria</taxon>
        <taxon>Bacillati</taxon>
        <taxon>Bacillota</taxon>
        <taxon>Bacilli</taxon>
        <taxon>Bacillales</taxon>
        <taxon>Bacillaceae</taxon>
        <taxon>Ornithinibacillus</taxon>
    </lineage>
</organism>
<dbReference type="SMART" id="SM01298">
    <property type="entry name" value="KapB"/>
    <property type="match status" value="1"/>
</dbReference>
<dbReference type="RefSeq" id="WP_377557793.1">
    <property type="nucleotide sequence ID" value="NZ_JBHUHQ010000016.1"/>
</dbReference>
<dbReference type="EMBL" id="JBHUHQ010000016">
    <property type="protein sequence ID" value="MFD2045173.1"/>
    <property type="molecule type" value="Genomic_DNA"/>
</dbReference>
<keyword evidence="1" id="KW-0808">Transferase</keyword>
<keyword evidence="2" id="KW-1185">Reference proteome</keyword>
<comment type="caution">
    <text evidence="1">The sequence shown here is derived from an EMBL/GenBank/DDBJ whole genome shotgun (WGS) entry which is preliminary data.</text>
</comment>
<keyword evidence="1" id="KW-0418">Kinase</keyword>
<dbReference type="Proteomes" id="UP001597383">
    <property type="component" value="Unassembled WGS sequence"/>
</dbReference>
<protein>
    <submittedName>
        <fullName evidence="1">Kinase-associated lipoprotein B</fullName>
    </submittedName>
</protein>
<proteinExistence type="predicted"/>
<evidence type="ECO:0000313" key="1">
    <source>
        <dbReference type="EMBL" id="MFD2045173.1"/>
    </source>
</evidence>
<accession>A0ABW4W133</accession>
<dbReference type="InterPro" id="IPR038080">
    <property type="entry name" value="KapB_sf"/>
</dbReference>
<dbReference type="SUPFAM" id="SSF141251">
    <property type="entry name" value="Kinase-associated protein B-like"/>
    <property type="match status" value="1"/>
</dbReference>
<gene>
    <name evidence="1" type="ORF">ACFSJF_12905</name>
</gene>
<dbReference type="GO" id="GO:0016301">
    <property type="term" value="F:kinase activity"/>
    <property type="evidence" value="ECO:0007669"/>
    <property type="project" value="UniProtKB-KW"/>
</dbReference>
<keyword evidence="1" id="KW-0449">Lipoprotein</keyword>
<dbReference type="Gene3D" id="2.30.30.430">
    <property type="entry name" value="Kinase associated protein B domain"/>
    <property type="match status" value="1"/>
</dbReference>
<dbReference type="InterPro" id="IPR014916">
    <property type="entry name" value="KapB"/>
</dbReference>
<evidence type="ECO:0000313" key="2">
    <source>
        <dbReference type="Proteomes" id="UP001597383"/>
    </source>
</evidence>
<reference evidence="2" key="1">
    <citation type="journal article" date="2019" name="Int. J. Syst. Evol. Microbiol.">
        <title>The Global Catalogue of Microorganisms (GCM) 10K type strain sequencing project: providing services to taxonomists for standard genome sequencing and annotation.</title>
        <authorList>
            <consortium name="The Broad Institute Genomics Platform"/>
            <consortium name="The Broad Institute Genome Sequencing Center for Infectious Disease"/>
            <person name="Wu L."/>
            <person name="Ma J."/>
        </authorList>
    </citation>
    <scope>NUCLEOTIDE SEQUENCE [LARGE SCALE GENOMIC DNA]</scope>
    <source>
        <strain evidence="2">R28</strain>
    </source>
</reference>